<evidence type="ECO:0000256" key="2">
    <source>
        <dbReference type="SAM" id="SignalP"/>
    </source>
</evidence>
<evidence type="ECO:0000259" key="3">
    <source>
        <dbReference type="Pfam" id="PF13387"/>
    </source>
</evidence>
<evidence type="ECO:0000256" key="1">
    <source>
        <dbReference type="SAM" id="Phobius"/>
    </source>
</evidence>
<keyword evidence="2" id="KW-0732">Signal</keyword>
<dbReference type="AlphaFoldDB" id="A0AAW3ZNE1"/>
<feature type="domain" description="Lnb N-terminal periplasmic" evidence="3">
    <location>
        <begin position="18"/>
        <end position="151"/>
    </location>
</feature>
<comment type="caution">
    <text evidence="5">The sequence shown here is derived from an EMBL/GenBank/DDBJ whole genome shotgun (WGS) entry which is preliminary data.</text>
</comment>
<dbReference type="Pfam" id="PF13387">
    <property type="entry name" value="Lnb_N"/>
    <property type="match status" value="1"/>
</dbReference>
<gene>
    <name evidence="5" type="ORF">IFO71_10400</name>
</gene>
<dbReference type="InterPro" id="IPR025178">
    <property type="entry name" value="Lnb_N"/>
</dbReference>
<name>A0AAW3ZNE1_9GAMM</name>
<keyword evidence="6" id="KW-1185">Reference proteome</keyword>
<feature type="signal peptide" evidence="2">
    <location>
        <begin position="1"/>
        <end position="19"/>
    </location>
</feature>
<dbReference type="Pfam" id="PF25221">
    <property type="entry name" value="5TMH_Lnb"/>
    <property type="match status" value="1"/>
</dbReference>
<dbReference type="InterPro" id="IPR057436">
    <property type="entry name" value="5TMH_Lnb"/>
</dbReference>
<protein>
    <submittedName>
        <fullName evidence="5">DUF4105 domain-containing protein</fullName>
    </submittedName>
</protein>
<feature type="transmembrane region" description="Helical" evidence="1">
    <location>
        <begin position="312"/>
        <end position="329"/>
    </location>
</feature>
<sequence>MLVRCLAVWLLFSAVGAQAAVDRIALVTLGPGEEYWARFGHNALMVIEDDGRATTYNYGFFDFSQPNFLGRFLRGHMTYQLVAMPADQDLDYYRRQGRSVRVQWLNLNAEERASLAKDLAWQAEPENAEYRYDYFKANCSTKVRDALDKVLGGVIRQQLNGRSRGLSYRDEALRVGYHEEWMYYGMHFGLGIEADQVMSRWDEAYIPDRFAEAIPLIKRADGEPLIVGDEQWLPQLVESAPAGTPRFLFSAAAIGFGLAALILLFGRHRGLLGTLTRSVLGAIWLFSGLAGLLMIGLWAFTDHSAAWANRNLLLFSPLAPLLLATLPALARNQEIWKGWRWLALFHLTLGAVAIAAYFLPVQTRQDNLEWILLMVPVGFGVWRLMRRTSEIKHSVISKSS</sequence>
<dbReference type="Proteomes" id="UP000613768">
    <property type="component" value="Unassembled WGS sequence"/>
</dbReference>
<evidence type="ECO:0000313" key="5">
    <source>
        <dbReference type="EMBL" id="MBD8526147.1"/>
    </source>
</evidence>
<dbReference type="EMBL" id="JACYTR010000018">
    <property type="protein sequence ID" value="MBD8526147.1"/>
    <property type="molecule type" value="Genomic_DNA"/>
</dbReference>
<proteinExistence type="predicted"/>
<feature type="chain" id="PRO_5043576746" evidence="2">
    <location>
        <begin position="20"/>
        <end position="400"/>
    </location>
</feature>
<keyword evidence="1" id="KW-0472">Membrane</keyword>
<accession>A0AAW3ZNE1</accession>
<feature type="transmembrane region" description="Helical" evidence="1">
    <location>
        <begin position="367"/>
        <end position="385"/>
    </location>
</feature>
<feature type="transmembrane region" description="Helical" evidence="1">
    <location>
        <begin position="247"/>
        <end position="266"/>
    </location>
</feature>
<feature type="transmembrane region" description="Helical" evidence="1">
    <location>
        <begin position="341"/>
        <end position="361"/>
    </location>
</feature>
<feature type="domain" description="Lnb-like transmembrane" evidence="4">
    <location>
        <begin position="256"/>
        <end position="360"/>
    </location>
</feature>
<evidence type="ECO:0000259" key="4">
    <source>
        <dbReference type="Pfam" id="PF25221"/>
    </source>
</evidence>
<feature type="transmembrane region" description="Helical" evidence="1">
    <location>
        <begin position="278"/>
        <end position="300"/>
    </location>
</feature>
<organism evidence="5 6">
    <name type="scientific">Pseudomarimonas arenosa</name>
    <dbReference type="NCBI Taxonomy" id="2774145"/>
    <lineage>
        <taxon>Bacteria</taxon>
        <taxon>Pseudomonadati</taxon>
        <taxon>Pseudomonadota</taxon>
        <taxon>Gammaproteobacteria</taxon>
        <taxon>Lysobacterales</taxon>
        <taxon>Lysobacteraceae</taxon>
        <taxon>Pseudomarimonas</taxon>
    </lineage>
</organism>
<dbReference type="RefSeq" id="WP_192029570.1">
    <property type="nucleotide sequence ID" value="NZ_JACYTR010000018.1"/>
</dbReference>
<evidence type="ECO:0000313" key="6">
    <source>
        <dbReference type="Proteomes" id="UP000613768"/>
    </source>
</evidence>
<reference evidence="5 6" key="1">
    <citation type="submission" date="2020-09" db="EMBL/GenBank/DDBJ databases">
        <title>Pseudoxanthomonas sp. CAU 1598 isolated from sand of Yaerae Beach.</title>
        <authorList>
            <person name="Kim W."/>
        </authorList>
    </citation>
    <scope>NUCLEOTIDE SEQUENCE [LARGE SCALE GENOMIC DNA]</scope>
    <source>
        <strain evidence="5 6">CAU 1598</strain>
    </source>
</reference>
<keyword evidence="1" id="KW-1133">Transmembrane helix</keyword>
<keyword evidence="1" id="KW-0812">Transmembrane</keyword>